<proteinExistence type="predicted"/>
<gene>
    <name evidence="1" type="ORF">AWZ03_001644</name>
</gene>
<sequence length="98" mass="10661">MSEGKVQWNVKWLDLSSSFAMKSNMDTNTARTMAIAHVSKRGEPTSEQQALRCPASGTKTCPAPSPLSTTALKLSCLNITVHFHSTDCARFSFVSIVI</sequence>
<dbReference type="AlphaFoldDB" id="A0A484BTI8"/>
<dbReference type="Proteomes" id="UP000295192">
    <property type="component" value="Unassembled WGS sequence"/>
</dbReference>
<comment type="caution">
    <text evidence="1">The sequence shown here is derived from an EMBL/GenBank/DDBJ whole genome shotgun (WGS) entry which is preliminary data.</text>
</comment>
<accession>A0A484BTI8</accession>
<evidence type="ECO:0000313" key="1">
    <source>
        <dbReference type="EMBL" id="TDG51974.1"/>
    </source>
</evidence>
<evidence type="ECO:0000313" key="2">
    <source>
        <dbReference type="Proteomes" id="UP000295192"/>
    </source>
</evidence>
<name>A0A484BTI8_DRONA</name>
<reference evidence="1 2" key="1">
    <citation type="journal article" date="2019" name="J. Hered.">
        <title>An Improved Genome Assembly for Drosophila navojoa, the Basal Species in the mojavensis Cluster.</title>
        <authorList>
            <person name="Vanderlinde T."/>
            <person name="Dupim E.G."/>
            <person name="Nazario-Yepiz N.O."/>
            <person name="Carvalho A.B."/>
        </authorList>
    </citation>
    <scope>NUCLEOTIDE SEQUENCE [LARGE SCALE GENOMIC DNA]</scope>
    <source>
        <strain evidence="1">Navoj_Jal97</strain>
        <tissue evidence="1">Whole organism</tissue>
    </source>
</reference>
<keyword evidence="2" id="KW-1185">Reference proteome</keyword>
<dbReference type="EMBL" id="LSRL02000006">
    <property type="protein sequence ID" value="TDG51974.1"/>
    <property type="molecule type" value="Genomic_DNA"/>
</dbReference>
<protein>
    <submittedName>
        <fullName evidence="1">Uncharacterized protein</fullName>
    </submittedName>
</protein>
<organism evidence="1 2">
    <name type="scientific">Drosophila navojoa</name>
    <name type="common">Fruit fly</name>
    <dbReference type="NCBI Taxonomy" id="7232"/>
    <lineage>
        <taxon>Eukaryota</taxon>
        <taxon>Metazoa</taxon>
        <taxon>Ecdysozoa</taxon>
        <taxon>Arthropoda</taxon>
        <taxon>Hexapoda</taxon>
        <taxon>Insecta</taxon>
        <taxon>Pterygota</taxon>
        <taxon>Neoptera</taxon>
        <taxon>Endopterygota</taxon>
        <taxon>Diptera</taxon>
        <taxon>Brachycera</taxon>
        <taxon>Muscomorpha</taxon>
        <taxon>Ephydroidea</taxon>
        <taxon>Drosophilidae</taxon>
        <taxon>Drosophila</taxon>
    </lineage>
</organism>